<evidence type="ECO:0000313" key="2">
    <source>
        <dbReference type="EMBL" id="PGH12701.1"/>
    </source>
</evidence>
<dbReference type="InterPro" id="IPR025649">
    <property type="entry name" value="DUF4360"/>
</dbReference>
<feature type="signal peptide" evidence="1">
    <location>
        <begin position="1"/>
        <end position="16"/>
    </location>
</feature>
<keyword evidence="1" id="KW-0732">Signal</keyword>
<organism evidence="2 3">
    <name type="scientific">Polytolypa hystricis (strain UAMH7299)</name>
    <dbReference type="NCBI Taxonomy" id="1447883"/>
    <lineage>
        <taxon>Eukaryota</taxon>
        <taxon>Fungi</taxon>
        <taxon>Dikarya</taxon>
        <taxon>Ascomycota</taxon>
        <taxon>Pezizomycotina</taxon>
        <taxon>Eurotiomycetes</taxon>
        <taxon>Eurotiomycetidae</taxon>
        <taxon>Onygenales</taxon>
        <taxon>Onygenales incertae sedis</taxon>
        <taxon>Polytolypa</taxon>
    </lineage>
</organism>
<dbReference type="AlphaFoldDB" id="A0A2B7XV97"/>
<reference evidence="2 3" key="1">
    <citation type="submission" date="2017-10" db="EMBL/GenBank/DDBJ databases">
        <title>Comparative genomics in systemic dimorphic fungi from Ajellomycetaceae.</title>
        <authorList>
            <person name="Munoz J.F."/>
            <person name="Mcewen J.G."/>
            <person name="Clay O.K."/>
            <person name="Cuomo C.A."/>
        </authorList>
    </citation>
    <scope>NUCLEOTIDE SEQUENCE [LARGE SCALE GENOMIC DNA]</scope>
    <source>
        <strain evidence="2 3">UAMH7299</strain>
    </source>
</reference>
<evidence type="ECO:0000256" key="1">
    <source>
        <dbReference type="SAM" id="SignalP"/>
    </source>
</evidence>
<comment type="caution">
    <text evidence="2">The sequence shown here is derived from an EMBL/GenBank/DDBJ whole genome shotgun (WGS) entry which is preliminary data.</text>
</comment>
<evidence type="ECO:0000313" key="3">
    <source>
        <dbReference type="Proteomes" id="UP000224634"/>
    </source>
</evidence>
<protein>
    <recommendedName>
        <fullName evidence="4">Secreted protein</fullName>
    </recommendedName>
</protein>
<dbReference type="PANTHER" id="PTHR38847:SF1">
    <property type="entry name" value="PSEUDOURIDINE SYNTHASE RSUA_RLUA-LIKE DOMAIN-CONTAINING PROTEIN"/>
    <property type="match status" value="1"/>
</dbReference>
<dbReference type="Pfam" id="PF14273">
    <property type="entry name" value="DUF4360"/>
    <property type="match status" value="1"/>
</dbReference>
<evidence type="ECO:0008006" key="4">
    <source>
        <dbReference type="Google" id="ProtNLM"/>
    </source>
</evidence>
<dbReference type="EMBL" id="PDNA01000114">
    <property type="protein sequence ID" value="PGH12701.1"/>
    <property type="molecule type" value="Genomic_DNA"/>
</dbReference>
<dbReference type="OrthoDB" id="152248at2759"/>
<sequence length="202" mass="21794">MKVLALFSFIPALVSAAAIPSAEVASAFDSGAVKLNGVTYGGTGCNSGTLSVRVTDDGEICPIRFRNLVAQAGNNVGIEESRKFCQINFNLEYPQGWSFSVLRTDYTGYVKLAADSTAYVQSKYYFSGETEQAVSKVKFEGPVAGDFTRNEALVWDTWSTCGTTNTLLNIHQSVGVTGTGRVATTSADGELWSDVILKWRRC</sequence>
<dbReference type="Proteomes" id="UP000224634">
    <property type="component" value="Unassembled WGS sequence"/>
</dbReference>
<dbReference type="STRING" id="1447883.A0A2B7XV97"/>
<feature type="chain" id="PRO_5012609067" description="Secreted protein" evidence="1">
    <location>
        <begin position="17"/>
        <end position="202"/>
    </location>
</feature>
<name>A0A2B7XV97_POLH7</name>
<gene>
    <name evidence="2" type="ORF">AJ80_06647</name>
</gene>
<accession>A0A2B7XV97</accession>
<keyword evidence="3" id="KW-1185">Reference proteome</keyword>
<dbReference type="PANTHER" id="PTHR38847">
    <property type="match status" value="1"/>
</dbReference>
<proteinExistence type="predicted"/>